<dbReference type="Proteomes" id="UP001054252">
    <property type="component" value="Unassembled WGS sequence"/>
</dbReference>
<evidence type="ECO:0000313" key="4">
    <source>
        <dbReference type="EMBL" id="GKV33364.1"/>
    </source>
</evidence>
<keyword evidence="1" id="KW-0521">NADP</keyword>
<reference evidence="4 5" key="1">
    <citation type="journal article" date="2021" name="Commun. Biol.">
        <title>The genome of Shorea leprosula (Dipterocarpaceae) highlights the ecological relevance of drought in aseasonal tropical rainforests.</title>
        <authorList>
            <person name="Ng K.K.S."/>
            <person name="Kobayashi M.J."/>
            <person name="Fawcett J.A."/>
            <person name="Hatakeyama M."/>
            <person name="Paape T."/>
            <person name="Ng C.H."/>
            <person name="Ang C.C."/>
            <person name="Tnah L.H."/>
            <person name="Lee C.T."/>
            <person name="Nishiyama T."/>
            <person name="Sese J."/>
            <person name="O'Brien M.J."/>
            <person name="Copetti D."/>
            <person name="Mohd Noor M.I."/>
            <person name="Ong R.C."/>
            <person name="Putra M."/>
            <person name="Sireger I.Z."/>
            <person name="Indrioko S."/>
            <person name="Kosugi Y."/>
            <person name="Izuno A."/>
            <person name="Isagi Y."/>
            <person name="Lee S.L."/>
            <person name="Shimizu K.K."/>
        </authorList>
    </citation>
    <scope>NUCLEOTIDE SEQUENCE [LARGE SCALE GENOMIC DNA]</scope>
    <source>
        <strain evidence="4">214</strain>
    </source>
</reference>
<dbReference type="Gene3D" id="3.40.50.720">
    <property type="entry name" value="NAD(P)-binding Rossmann-like Domain"/>
    <property type="match status" value="2"/>
</dbReference>
<dbReference type="PANTHER" id="PTHR10366:SF776">
    <property type="entry name" value="NAD(P)-BINDING ROSSMANN-FOLD SUPERFAMILY PROTEIN"/>
    <property type="match status" value="1"/>
</dbReference>
<proteinExistence type="predicted"/>
<evidence type="ECO:0000259" key="3">
    <source>
        <dbReference type="Pfam" id="PF01370"/>
    </source>
</evidence>
<dbReference type="EMBL" id="BPVZ01000100">
    <property type="protein sequence ID" value="GKV33364.1"/>
    <property type="molecule type" value="Genomic_DNA"/>
</dbReference>
<keyword evidence="2" id="KW-0560">Oxidoreductase</keyword>
<keyword evidence="5" id="KW-1185">Reference proteome</keyword>
<dbReference type="Pfam" id="PF01370">
    <property type="entry name" value="Epimerase"/>
    <property type="match status" value="1"/>
</dbReference>
<dbReference type="PANTHER" id="PTHR10366">
    <property type="entry name" value="NAD DEPENDENT EPIMERASE/DEHYDRATASE"/>
    <property type="match status" value="1"/>
</dbReference>
<dbReference type="GO" id="GO:0016616">
    <property type="term" value="F:oxidoreductase activity, acting on the CH-OH group of donors, NAD or NADP as acceptor"/>
    <property type="evidence" value="ECO:0007669"/>
    <property type="project" value="TreeGrafter"/>
</dbReference>
<evidence type="ECO:0000256" key="1">
    <source>
        <dbReference type="ARBA" id="ARBA00022857"/>
    </source>
</evidence>
<organism evidence="4 5">
    <name type="scientific">Rubroshorea leprosula</name>
    <dbReference type="NCBI Taxonomy" id="152421"/>
    <lineage>
        <taxon>Eukaryota</taxon>
        <taxon>Viridiplantae</taxon>
        <taxon>Streptophyta</taxon>
        <taxon>Embryophyta</taxon>
        <taxon>Tracheophyta</taxon>
        <taxon>Spermatophyta</taxon>
        <taxon>Magnoliopsida</taxon>
        <taxon>eudicotyledons</taxon>
        <taxon>Gunneridae</taxon>
        <taxon>Pentapetalae</taxon>
        <taxon>rosids</taxon>
        <taxon>malvids</taxon>
        <taxon>Malvales</taxon>
        <taxon>Dipterocarpaceae</taxon>
        <taxon>Rubroshorea</taxon>
    </lineage>
</organism>
<feature type="domain" description="NAD-dependent epimerase/dehydratase" evidence="3">
    <location>
        <begin position="12"/>
        <end position="168"/>
    </location>
</feature>
<accession>A0AAV5L805</accession>
<evidence type="ECO:0000313" key="5">
    <source>
        <dbReference type="Proteomes" id="UP001054252"/>
    </source>
</evidence>
<protein>
    <recommendedName>
        <fullName evidence="3">NAD-dependent epimerase/dehydratase domain-containing protein</fullName>
    </recommendedName>
</protein>
<dbReference type="InterPro" id="IPR001509">
    <property type="entry name" value="Epimerase_deHydtase"/>
</dbReference>
<evidence type="ECO:0000256" key="2">
    <source>
        <dbReference type="ARBA" id="ARBA00023002"/>
    </source>
</evidence>
<dbReference type="AlphaFoldDB" id="A0AAV5L805"/>
<dbReference type="InterPro" id="IPR036291">
    <property type="entry name" value="NAD(P)-bd_dom_sf"/>
</dbReference>
<dbReference type="SUPFAM" id="SSF51735">
    <property type="entry name" value="NAD(P)-binding Rossmann-fold domains"/>
    <property type="match status" value="1"/>
</dbReference>
<gene>
    <name evidence="4" type="ORF">SLEP1_g41883</name>
</gene>
<dbReference type="InterPro" id="IPR050425">
    <property type="entry name" value="NAD(P)_dehydrat-like"/>
</dbReference>
<name>A0AAV5L805_9ROSI</name>
<comment type="caution">
    <text evidence="4">The sequence shown here is derived from an EMBL/GenBank/DDBJ whole genome shotgun (WGS) entry which is preliminary data.</text>
</comment>
<sequence length="199" mass="22079">MLVMKIDRLANLLDYDSLYSAIEGCCGVFHFASPLPTTAVQNPKVELIEPAVKGTLNVLKASLAAGDETCWSDKELQKKVENWYGLTKTEAESAALDFAKTSGLDVVTVCPTLVLGPMLQSTLNSSSMFLIRLLKEGYESRENKLQKIVDVRDVAEALLLAYEKPEAEGRYICVAHMLMATDLVEKPRSIYPHYNYPKS</sequence>